<name>A0A7C5QZL3_9PROT</name>
<sequence>MLKALIFDVDGTLAETESIHLQAFNRAFKHHHLPWHWDEPLYFELLKTTGGKERILKYARDYLKSPDVPSKQRVAQIHATKTGYYVELVKNGALTLRSGVQKLMDEAVQDNLTLAIATTTSRANVDALCQSIWNQPTDKIFSVVACGDEVPAKKPAPDVYELALRRLALKASECVALEDSENGLASAHAAGLSTVVVPSRFSLDNGFCQASLRAQHFTDFALADLSQL</sequence>
<dbReference type="SFLD" id="SFLDS00003">
    <property type="entry name" value="Haloacid_Dehalogenase"/>
    <property type="match status" value="1"/>
</dbReference>
<dbReference type="AlphaFoldDB" id="A0A7C5QZL3"/>
<dbReference type="InterPro" id="IPR041492">
    <property type="entry name" value="HAD_2"/>
</dbReference>
<dbReference type="Gene3D" id="3.40.50.1000">
    <property type="entry name" value="HAD superfamily/HAD-like"/>
    <property type="match status" value="1"/>
</dbReference>
<dbReference type="SUPFAM" id="SSF56784">
    <property type="entry name" value="HAD-like"/>
    <property type="match status" value="1"/>
</dbReference>
<protein>
    <submittedName>
        <fullName evidence="1">HAD family hydrolase</fullName>
    </submittedName>
</protein>
<proteinExistence type="predicted"/>
<dbReference type="Gene3D" id="1.10.150.240">
    <property type="entry name" value="Putative phosphatase, domain 2"/>
    <property type="match status" value="1"/>
</dbReference>
<dbReference type="InterPro" id="IPR044999">
    <property type="entry name" value="CbbY-like"/>
</dbReference>
<dbReference type="InterPro" id="IPR023198">
    <property type="entry name" value="PGP-like_dom2"/>
</dbReference>
<evidence type="ECO:0000313" key="1">
    <source>
        <dbReference type="EMBL" id="HHL42164.1"/>
    </source>
</evidence>
<dbReference type="GO" id="GO:0016787">
    <property type="term" value="F:hydrolase activity"/>
    <property type="evidence" value="ECO:0007669"/>
    <property type="project" value="UniProtKB-KW"/>
</dbReference>
<reference evidence="1" key="1">
    <citation type="journal article" date="2020" name="mSystems">
        <title>Genome- and Community-Level Interaction Insights into Carbon Utilization and Element Cycling Functions of Hydrothermarchaeota in Hydrothermal Sediment.</title>
        <authorList>
            <person name="Zhou Z."/>
            <person name="Liu Y."/>
            <person name="Xu W."/>
            <person name="Pan J."/>
            <person name="Luo Z.H."/>
            <person name="Li M."/>
        </authorList>
    </citation>
    <scope>NUCLEOTIDE SEQUENCE [LARGE SCALE GENOMIC DNA]</scope>
    <source>
        <strain evidence="1">HyVt-485</strain>
    </source>
</reference>
<dbReference type="NCBIfam" id="TIGR01509">
    <property type="entry name" value="HAD-SF-IA-v3"/>
    <property type="match status" value="1"/>
</dbReference>
<accession>A0A7C5QZL3</accession>
<dbReference type="EMBL" id="DRMJ01000045">
    <property type="protein sequence ID" value="HHL42164.1"/>
    <property type="molecule type" value="Genomic_DNA"/>
</dbReference>
<comment type="caution">
    <text evidence="1">The sequence shown here is derived from an EMBL/GenBank/DDBJ whole genome shotgun (WGS) entry which is preliminary data.</text>
</comment>
<dbReference type="PANTHER" id="PTHR42896:SF2">
    <property type="entry name" value="CBBY-LIKE PROTEIN"/>
    <property type="match status" value="1"/>
</dbReference>
<dbReference type="InterPro" id="IPR036412">
    <property type="entry name" value="HAD-like_sf"/>
</dbReference>
<dbReference type="Pfam" id="PF13419">
    <property type="entry name" value="HAD_2"/>
    <property type="match status" value="1"/>
</dbReference>
<dbReference type="PRINTS" id="PR00413">
    <property type="entry name" value="HADHALOGNASE"/>
</dbReference>
<organism evidence="1">
    <name type="scientific">Hellea balneolensis</name>
    <dbReference type="NCBI Taxonomy" id="287478"/>
    <lineage>
        <taxon>Bacteria</taxon>
        <taxon>Pseudomonadati</taxon>
        <taxon>Pseudomonadota</taxon>
        <taxon>Alphaproteobacteria</taxon>
        <taxon>Maricaulales</taxon>
        <taxon>Robiginitomaculaceae</taxon>
        <taxon>Hellea</taxon>
    </lineage>
</organism>
<dbReference type="InterPro" id="IPR006439">
    <property type="entry name" value="HAD-SF_hydro_IA"/>
</dbReference>
<dbReference type="SFLD" id="SFLDG01129">
    <property type="entry name" value="C1.5:_HAD__Beta-PGM__Phosphata"/>
    <property type="match status" value="1"/>
</dbReference>
<dbReference type="InterPro" id="IPR023214">
    <property type="entry name" value="HAD_sf"/>
</dbReference>
<dbReference type="Proteomes" id="UP000885830">
    <property type="component" value="Unassembled WGS sequence"/>
</dbReference>
<gene>
    <name evidence="1" type="ORF">ENJ42_00970</name>
</gene>
<dbReference type="PANTHER" id="PTHR42896">
    <property type="entry name" value="XYLULOSE-1,5-BISPHOSPHATE (XUBP) PHOSPHATASE"/>
    <property type="match status" value="1"/>
</dbReference>
<keyword evidence="1" id="KW-0378">Hydrolase</keyword>